<protein>
    <recommendedName>
        <fullName evidence="3">NERD domain-containing protein</fullName>
    </recommendedName>
</protein>
<comment type="caution">
    <text evidence="1">The sequence shown here is derived from an EMBL/GenBank/DDBJ whole genome shotgun (WGS) entry which is preliminary data.</text>
</comment>
<name>A0A9D5Q4G7_9BACT</name>
<organism evidence="1 2">
    <name type="scientific">candidate division KSB3 bacterium</name>
    <dbReference type="NCBI Taxonomy" id="2044937"/>
    <lineage>
        <taxon>Bacteria</taxon>
        <taxon>candidate division KSB3</taxon>
    </lineage>
</organism>
<proteinExistence type="predicted"/>
<evidence type="ECO:0000313" key="1">
    <source>
        <dbReference type="EMBL" id="MBD3323248.1"/>
    </source>
</evidence>
<dbReference type="AlphaFoldDB" id="A0A9D5Q4G7"/>
<gene>
    <name evidence="1" type="ORF">GF339_01615</name>
</gene>
<evidence type="ECO:0000313" key="2">
    <source>
        <dbReference type="Proteomes" id="UP000649604"/>
    </source>
</evidence>
<dbReference type="EMBL" id="WJJP01000044">
    <property type="protein sequence ID" value="MBD3323248.1"/>
    <property type="molecule type" value="Genomic_DNA"/>
</dbReference>
<accession>A0A9D5Q4G7</accession>
<sequence length="595" mass="70383">MRQSLKDDFERKIDKLKCFLAQYDTYTVLGYFSNFLTFYIQETFDKTGLSSPCKEFFYLGGLLLSTEQKDNKHFGKEEFETVRDLLEEITKFYALMFFPSPEEIGSRISEKWLKATEVSMPVFLNYFNTVILCQPEQLFERIESWFVPFNAEIKREHGISIREIIAIHQFLLSALQDQLNTIQATRQKFQDEQRDYLNTYDEQQYTLEQMQSFAEQHPVKDAAIIWYDHLTNVYKFSIKELKKHFDEQVVESFLQIFSLERAERDFRYYTENNPFETSPIWKISDEQIFIGFVQMVHYSIYETITALIEKSTFTERFYRNRDHKSEKKTLSIFQNLFGESAEYYPSIYENNKSENQHDLLIQYNNNLLVVEIKASKVKAPFRDPEKAFLRIQRDFKSDKGIQKAYNQGLHLKQLILSQAVTPLYDKKGNRAVTIQKKEVRQIYILCITAEQLGILAANLSLLLEKPDNEPYPWSCNLFDLENFVEGLQYTNFPSEAFLDYLEERARLHKKLYSADELEIAGCYLLYGFDAIKEQYSKADRITFGRTMSNIFDKIYFEKKGLAYDFKIGEKPYIFDIREEVLNSIVVDISSPSFNP</sequence>
<dbReference type="Proteomes" id="UP000649604">
    <property type="component" value="Unassembled WGS sequence"/>
</dbReference>
<evidence type="ECO:0008006" key="3">
    <source>
        <dbReference type="Google" id="ProtNLM"/>
    </source>
</evidence>
<reference evidence="1" key="1">
    <citation type="submission" date="2019-11" db="EMBL/GenBank/DDBJ databases">
        <title>Microbial mats filling the niche in hypersaline microbial mats.</title>
        <authorList>
            <person name="Wong H.L."/>
            <person name="Macleod F.I."/>
            <person name="White R.A. III"/>
            <person name="Burns B.P."/>
        </authorList>
    </citation>
    <scope>NUCLEOTIDE SEQUENCE</scope>
    <source>
        <strain evidence="1">Rbin_158</strain>
    </source>
</reference>